<proteinExistence type="predicted"/>
<dbReference type="EMBL" id="FCOX02000046">
    <property type="protein sequence ID" value="SAL01839.1"/>
    <property type="molecule type" value="Genomic_DNA"/>
</dbReference>
<evidence type="ECO:0000313" key="5">
    <source>
        <dbReference type="EMBL" id="SAL01839.1"/>
    </source>
</evidence>
<gene>
    <name evidence="5" type="ORF">AWB78_06222</name>
</gene>
<protein>
    <submittedName>
        <fullName evidence="5">AraC family transcriptional regulator</fullName>
    </submittedName>
</protein>
<dbReference type="Pfam" id="PF14525">
    <property type="entry name" value="AraC_binding_2"/>
    <property type="match status" value="1"/>
</dbReference>
<dbReference type="Pfam" id="PF12833">
    <property type="entry name" value="HTH_18"/>
    <property type="match status" value="1"/>
</dbReference>
<evidence type="ECO:0000256" key="2">
    <source>
        <dbReference type="ARBA" id="ARBA00023125"/>
    </source>
</evidence>
<dbReference type="PROSITE" id="PS01124">
    <property type="entry name" value="HTH_ARAC_FAMILY_2"/>
    <property type="match status" value="1"/>
</dbReference>
<dbReference type="InterPro" id="IPR018060">
    <property type="entry name" value="HTH_AraC"/>
</dbReference>
<keyword evidence="2" id="KW-0238">DNA-binding</keyword>
<dbReference type="GO" id="GO:0043565">
    <property type="term" value="F:sequence-specific DNA binding"/>
    <property type="evidence" value="ECO:0007669"/>
    <property type="project" value="InterPro"/>
</dbReference>
<accession>A0A158E4R3</accession>
<reference evidence="5" key="1">
    <citation type="submission" date="2016-01" db="EMBL/GenBank/DDBJ databases">
        <authorList>
            <person name="Peeters C."/>
        </authorList>
    </citation>
    <scope>NUCLEOTIDE SEQUENCE</scope>
    <source>
        <strain evidence="5">LMG 29321</strain>
    </source>
</reference>
<dbReference type="OrthoDB" id="9178898at2"/>
<comment type="caution">
    <text evidence="5">The sequence shown here is derived from an EMBL/GenBank/DDBJ whole genome shotgun (WGS) entry which is preliminary data.</text>
</comment>
<dbReference type="Proteomes" id="UP000071859">
    <property type="component" value="Unassembled WGS sequence"/>
</dbReference>
<keyword evidence="6" id="KW-1185">Reference proteome</keyword>
<dbReference type="InterPro" id="IPR020449">
    <property type="entry name" value="Tscrpt_reg_AraC-type_HTH"/>
</dbReference>
<feature type="domain" description="HTH araC/xylS-type" evidence="4">
    <location>
        <begin position="214"/>
        <end position="313"/>
    </location>
</feature>
<name>A0A158E4R3_9BURK</name>
<dbReference type="PRINTS" id="PR00032">
    <property type="entry name" value="HTHARAC"/>
</dbReference>
<dbReference type="InterPro" id="IPR009057">
    <property type="entry name" value="Homeodomain-like_sf"/>
</dbReference>
<evidence type="ECO:0000256" key="1">
    <source>
        <dbReference type="ARBA" id="ARBA00023015"/>
    </source>
</evidence>
<evidence type="ECO:0000313" key="6">
    <source>
        <dbReference type="Proteomes" id="UP000071859"/>
    </source>
</evidence>
<dbReference type="InterPro" id="IPR018062">
    <property type="entry name" value="HTH_AraC-typ_CS"/>
</dbReference>
<dbReference type="SUPFAM" id="SSF46689">
    <property type="entry name" value="Homeodomain-like"/>
    <property type="match status" value="1"/>
</dbReference>
<keyword evidence="1" id="KW-0805">Transcription regulation</keyword>
<organism evidence="5 6">
    <name type="scientific">Caballeronia calidae</name>
    <dbReference type="NCBI Taxonomy" id="1777139"/>
    <lineage>
        <taxon>Bacteria</taxon>
        <taxon>Pseudomonadati</taxon>
        <taxon>Pseudomonadota</taxon>
        <taxon>Betaproteobacteria</taxon>
        <taxon>Burkholderiales</taxon>
        <taxon>Burkholderiaceae</taxon>
        <taxon>Caballeronia</taxon>
    </lineage>
</organism>
<dbReference type="SMART" id="SM00342">
    <property type="entry name" value="HTH_ARAC"/>
    <property type="match status" value="1"/>
</dbReference>
<keyword evidence="3" id="KW-0804">Transcription</keyword>
<dbReference type="Gene3D" id="1.10.10.60">
    <property type="entry name" value="Homeodomain-like"/>
    <property type="match status" value="1"/>
</dbReference>
<dbReference type="InterPro" id="IPR050204">
    <property type="entry name" value="AraC_XylS_family_regulators"/>
</dbReference>
<dbReference type="PANTHER" id="PTHR46796:SF6">
    <property type="entry name" value="ARAC SUBFAMILY"/>
    <property type="match status" value="1"/>
</dbReference>
<dbReference type="PROSITE" id="PS00041">
    <property type="entry name" value="HTH_ARAC_FAMILY_1"/>
    <property type="match status" value="1"/>
</dbReference>
<evidence type="ECO:0000259" key="4">
    <source>
        <dbReference type="PROSITE" id="PS01124"/>
    </source>
</evidence>
<dbReference type="AlphaFoldDB" id="A0A158E4R3"/>
<sequence length="315" mass="34866">MIEEFDTSVVQSSRRLTCYHEFLSRFYCDVDRPFFADSSDRFHARVTQKPIGLLGVGDIAASGLQYIRTPAALSRNPSDDILASLLVEGRASFEQNGRQTSQDAGDILLCDTAKAYKYNFSTDYRIILLKIPRKQMLCRLPDVENLTAMALDGNSAMGSLAGTVIWGAANVNADLEPCAASKLASSVIDMLAASIETEFHGVKSLLNRHEDVLHRAKKHIEANLGDPELDVDKLSNAIGVSRRTLNRVFASHGTTAVRWLWQKRLEASHVWILEGRSKRIADVAIACGFSDLSHFSRVFKKTYGVAPHVLVKQQA</sequence>
<dbReference type="GO" id="GO:0003700">
    <property type="term" value="F:DNA-binding transcription factor activity"/>
    <property type="evidence" value="ECO:0007669"/>
    <property type="project" value="InterPro"/>
</dbReference>
<dbReference type="InterPro" id="IPR035418">
    <property type="entry name" value="AraC-bd_2"/>
</dbReference>
<evidence type="ECO:0000256" key="3">
    <source>
        <dbReference type="ARBA" id="ARBA00023163"/>
    </source>
</evidence>
<dbReference type="RefSeq" id="WP_062610352.1">
    <property type="nucleotide sequence ID" value="NZ_FCOX02000046.1"/>
</dbReference>
<dbReference type="PANTHER" id="PTHR46796">
    <property type="entry name" value="HTH-TYPE TRANSCRIPTIONAL ACTIVATOR RHAS-RELATED"/>
    <property type="match status" value="1"/>
</dbReference>